<dbReference type="Pfam" id="PF00560">
    <property type="entry name" value="LRR_1"/>
    <property type="match status" value="11"/>
</dbReference>
<keyword evidence="2" id="KW-0433">Leucine-rich repeat</keyword>
<keyword evidence="3" id="KW-0677">Repeat</keyword>
<feature type="transmembrane region" description="Helical" evidence="4">
    <location>
        <begin position="605"/>
        <end position="626"/>
    </location>
</feature>
<dbReference type="PRINTS" id="PR00019">
    <property type="entry name" value="LEURICHRPT"/>
</dbReference>
<protein>
    <submittedName>
        <fullName evidence="6">Cuscuta receptor 1</fullName>
    </submittedName>
</protein>
<dbReference type="InterPro" id="IPR001611">
    <property type="entry name" value="Leu-rich_rpt"/>
</dbReference>
<dbReference type="Proteomes" id="UP000813463">
    <property type="component" value="Chromosome 2"/>
</dbReference>
<organism evidence="5 6">
    <name type="scientific">Spinacia oleracea</name>
    <name type="common">Spinach</name>
    <dbReference type="NCBI Taxonomy" id="3562"/>
    <lineage>
        <taxon>Eukaryota</taxon>
        <taxon>Viridiplantae</taxon>
        <taxon>Streptophyta</taxon>
        <taxon>Embryophyta</taxon>
        <taxon>Tracheophyta</taxon>
        <taxon>Spermatophyta</taxon>
        <taxon>Magnoliopsida</taxon>
        <taxon>eudicotyledons</taxon>
        <taxon>Gunneridae</taxon>
        <taxon>Pentapetalae</taxon>
        <taxon>Caryophyllales</taxon>
        <taxon>Chenopodiaceae</taxon>
        <taxon>Chenopodioideae</taxon>
        <taxon>Anserineae</taxon>
        <taxon>Spinacia</taxon>
    </lineage>
</organism>
<evidence type="ECO:0000313" key="6">
    <source>
        <dbReference type="RefSeq" id="XP_056692122.1"/>
    </source>
</evidence>
<dbReference type="Gene3D" id="3.80.10.10">
    <property type="entry name" value="Ribonuclease Inhibitor"/>
    <property type="match status" value="4"/>
</dbReference>
<keyword evidence="4" id="KW-1133">Transmembrane helix</keyword>
<sequence>MQNLTGLETLDLSGNQFTGNIGSSPLTHLLSLEYLALSENYFEIPDTFQAFANHTKLKYFIGDSNQLVHETIDQDVQPFTNGLNINILSFFLDEEFPTWLLENNTRLNTLVLRNCSLLGSLQLPSQTLAYTTRINIAQNNIQGHIPANIGVVFPNLIQLDLSNNGLQGNIPSSLGLKSLHGLYLANNHLSEGIQHLTKSCINLVTLDLSNNDFRGTLPSFQHLLNTITLDLHGNILSGSLTQNIFGPSPNLGVLNLSNNSLEGFIPKDICSSSKFPSLIILDLSFNKLTGTLPYCSSFNNGYVPFSLLLNNNRLSGHMTDAFFNNASMLMILDLGNNDLSGHIPAEIENLINLEVLVLRGNQFHGQVPVQLCKLLTLSILDLSSNSLYGSIPTCLGEIAFSGDIIAAPPLSSSEPGSRQTGKLAELIEERKYKSFEYEFSNKVQFTTKSQSYLYIGSAMYLMSGIDLSCNNITGQIPRELGNLSTLHALNLSHNKLWGAIPTTLSNLKNIESLDFSYNLLNGSIPPALTTLNAIEVFMVAYNNLSGRIPYEVQFSTFDTNSYQGNFFLCGPPISKNCTADKSPSYISKTASYKDEDGDWIDMESFYMTFVISGVTMFLAVVIVMLINPQWRNALFYLVKTCIISSYYYFEDNMRKLLRVRRV</sequence>
<name>A0ABM3R933_SPIOL</name>
<accession>A0ABM3R933</accession>
<reference evidence="6" key="2">
    <citation type="submission" date="2025-08" db="UniProtKB">
        <authorList>
            <consortium name="RefSeq"/>
        </authorList>
    </citation>
    <scope>IDENTIFICATION</scope>
    <source>
        <tissue evidence="6">Leaf</tissue>
    </source>
</reference>
<comment type="similarity">
    <text evidence="1">Belongs to the RLP family.</text>
</comment>
<proteinExistence type="inferred from homology"/>
<dbReference type="SUPFAM" id="SSF52058">
    <property type="entry name" value="L domain-like"/>
    <property type="match status" value="1"/>
</dbReference>
<dbReference type="PANTHER" id="PTHR48062:SF71">
    <property type="entry name" value="RECEPTOR-LIKE PROTEIN 12"/>
    <property type="match status" value="1"/>
</dbReference>
<dbReference type="PANTHER" id="PTHR48062">
    <property type="entry name" value="RECEPTOR-LIKE PROTEIN 14"/>
    <property type="match status" value="1"/>
</dbReference>
<evidence type="ECO:0000256" key="2">
    <source>
        <dbReference type="ARBA" id="ARBA00022614"/>
    </source>
</evidence>
<evidence type="ECO:0000256" key="1">
    <source>
        <dbReference type="ARBA" id="ARBA00009592"/>
    </source>
</evidence>
<dbReference type="Gene3D" id="3.30.1490.310">
    <property type="match status" value="1"/>
</dbReference>
<keyword evidence="6" id="KW-0675">Receptor</keyword>
<reference evidence="5" key="1">
    <citation type="journal article" date="2021" name="Nat. Commun.">
        <title>Genomic analyses provide insights into spinach domestication and the genetic basis of agronomic traits.</title>
        <authorList>
            <person name="Cai X."/>
            <person name="Sun X."/>
            <person name="Xu C."/>
            <person name="Sun H."/>
            <person name="Wang X."/>
            <person name="Ge C."/>
            <person name="Zhang Z."/>
            <person name="Wang Q."/>
            <person name="Fei Z."/>
            <person name="Jiao C."/>
            <person name="Wang Q."/>
        </authorList>
    </citation>
    <scope>NUCLEOTIDE SEQUENCE [LARGE SCALE GENOMIC DNA]</scope>
    <source>
        <strain evidence="5">cv. Varoflay</strain>
    </source>
</reference>
<dbReference type="InterPro" id="IPR032675">
    <property type="entry name" value="LRR_dom_sf"/>
</dbReference>
<keyword evidence="5" id="KW-1185">Reference proteome</keyword>
<dbReference type="InterPro" id="IPR003591">
    <property type="entry name" value="Leu-rich_rpt_typical-subtyp"/>
</dbReference>
<evidence type="ECO:0000256" key="4">
    <source>
        <dbReference type="SAM" id="Phobius"/>
    </source>
</evidence>
<evidence type="ECO:0000313" key="5">
    <source>
        <dbReference type="Proteomes" id="UP000813463"/>
    </source>
</evidence>
<dbReference type="GeneID" id="110780061"/>
<keyword evidence="4" id="KW-0472">Membrane</keyword>
<evidence type="ECO:0000256" key="3">
    <source>
        <dbReference type="ARBA" id="ARBA00022737"/>
    </source>
</evidence>
<keyword evidence="4" id="KW-0812">Transmembrane</keyword>
<gene>
    <name evidence="6" type="primary">LOC110780061</name>
</gene>
<dbReference type="RefSeq" id="XP_056692122.1">
    <property type="nucleotide sequence ID" value="XM_056836144.1"/>
</dbReference>
<dbReference type="SMART" id="SM00369">
    <property type="entry name" value="LRR_TYP"/>
    <property type="match status" value="8"/>
</dbReference>
<dbReference type="SUPFAM" id="SSF52047">
    <property type="entry name" value="RNI-like"/>
    <property type="match status" value="1"/>
</dbReference>
<dbReference type="InterPro" id="IPR051502">
    <property type="entry name" value="RLP_Defense_Trigger"/>
</dbReference>
<dbReference type="PROSITE" id="PS51450">
    <property type="entry name" value="LRR"/>
    <property type="match status" value="2"/>
</dbReference>